<evidence type="ECO:0000256" key="1">
    <source>
        <dbReference type="SAM" id="Phobius"/>
    </source>
</evidence>
<reference evidence="2 3" key="1">
    <citation type="journal article" date="2015" name="Genome Announc.">
        <title>Complete Genome Sequence of Polypropylene Glycol- and Polyethylene Glycol-Degrading Sphingopyxis macrogoltabida Strain EY-1.</title>
        <authorList>
            <person name="Ohtsubo Y."/>
            <person name="Nagata Y."/>
            <person name="Numata M."/>
            <person name="Tsuchikane K."/>
            <person name="Hosoyama A."/>
            <person name="Yamazoe A."/>
            <person name="Tsuda M."/>
            <person name="Fujita N."/>
            <person name="Kawai F."/>
        </authorList>
    </citation>
    <scope>NUCLEOTIDE SEQUENCE [LARGE SCALE GENOMIC DNA]</scope>
    <source>
        <strain evidence="2 3">EY-1</strain>
        <plasmid evidence="2">3</plasmid>
    </source>
</reference>
<evidence type="ECO:0000313" key="3">
    <source>
        <dbReference type="Proteomes" id="UP000058074"/>
    </source>
</evidence>
<dbReference type="RefSeq" id="WP_007686165.1">
    <property type="nucleotide sequence ID" value="NZ_CP012703.1"/>
</dbReference>
<keyword evidence="1" id="KW-0472">Membrane</keyword>
<dbReference type="EMBL" id="CP012703">
    <property type="protein sequence ID" value="ALH83292.1"/>
    <property type="molecule type" value="Genomic_DNA"/>
</dbReference>
<dbReference type="AlphaFoldDB" id="A0A0N9V607"/>
<feature type="transmembrane region" description="Helical" evidence="1">
    <location>
        <begin position="139"/>
        <end position="158"/>
    </location>
</feature>
<evidence type="ECO:0000313" key="2">
    <source>
        <dbReference type="EMBL" id="ALH83292.1"/>
    </source>
</evidence>
<dbReference type="InterPro" id="IPR046121">
    <property type="entry name" value="DUF6118"/>
</dbReference>
<dbReference type="Proteomes" id="UP000058074">
    <property type="component" value="Plasmid 3"/>
</dbReference>
<keyword evidence="2" id="KW-0614">Plasmid</keyword>
<accession>A0A0N9V607</accession>
<proteinExistence type="predicted"/>
<sequence length="245" mass="26565">MMDEDEYREPDAGDDPALAFARVEDRLASVHGEVGLLRAAIAGLAATRESIEIPDYEPTLARTEKVLGVLVQQIDPIAKSPLLSMTPHNMAGEIVSAALHARREDQRLIAEARTGLDQAAREVGNRLASARRGDVQNRWLIGTGLGGAALGMLLYAALAGPVARMMPASWHWPERRAMHALGEPTMWDAGQRLMQTAAPESWALIVAASPLVDGNREAVQKCREQADKAKKPVRCTIEVRPDGGR</sequence>
<dbReference type="OrthoDB" id="7277275at2"/>
<gene>
    <name evidence="2" type="ORF">AN936_25170</name>
</gene>
<keyword evidence="1" id="KW-1133">Transmembrane helix</keyword>
<dbReference type="Pfam" id="PF19613">
    <property type="entry name" value="DUF6118"/>
    <property type="match status" value="1"/>
</dbReference>
<dbReference type="PATRIC" id="fig|33050.5.peg.4958"/>
<geneLocation type="plasmid" evidence="2 3">
    <name>3</name>
</geneLocation>
<organism evidence="2 3">
    <name type="scientific">Sphingopyxis macrogoltabida</name>
    <name type="common">Sphingomonas macrogoltabidus</name>
    <dbReference type="NCBI Taxonomy" id="33050"/>
    <lineage>
        <taxon>Bacteria</taxon>
        <taxon>Pseudomonadati</taxon>
        <taxon>Pseudomonadota</taxon>
        <taxon>Alphaproteobacteria</taxon>
        <taxon>Sphingomonadales</taxon>
        <taxon>Sphingomonadaceae</taxon>
        <taxon>Sphingopyxis</taxon>
    </lineage>
</organism>
<protein>
    <submittedName>
        <fullName evidence="2">Uncharacterized protein</fullName>
    </submittedName>
</protein>
<keyword evidence="1" id="KW-0812">Transmembrane</keyword>
<name>A0A0N9V607_SPHMC</name>
<dbReference type="KEGG" id="smag:AN936_25170"/>